<evidence type="ECO:0000259" key="2">
    <source>
        <dbReference type="Pfam" id="PF12937"/>
    </source>
</evidence>
<dbReference type="Pfam" id="PF12937">
    <property type="entry name" value="F-box-like"/>
    <property type="match status" value="1"/>
</dbReference>
<dbReference type="SUPFAM" id="SSF52047">
    <property type="entry name" value="RNI-like"/>
    <property type="match status" value="1"/>
</dbReference>
<dbReference type="Proteomes" id="UP000076761">
    <property type="component" value="Unassembled WGS sequence"/>
</dbReference>
<reference evidence="3 4" key="1">
    <citation type="journal article" date="2016" name="Mol. Biol. Evol.">
        <title>Comparative Genomics of Early-Diverging Mushroom-Forming Fungi Provides Insights into the Origins of Lignocellulose Decay Capabilities.</title>
        <authorList>
            <person name="Nagy L.G."/>
            <person name="Riley R."/>
            <person name="Tritt A."/>
            <person name="Adam C."/>
            <person name="Daum C."/>
            <person name="Floudas D."/>
            <person name="Sun H."/>
            <person name="Yadav J.S."/>
            <person name="Pangilinan J."/>
            <person name="Larsson K.H."/>
            <person name="Matsuura K."/>
            <person name="Barry K."/>
            <person name="Labutti K."/>
            <person name="Kuo R."/>
            <person name="Ohm R.A."/>
            <person name="Bhattacharya S.S."/>
            <person name="Shirouzu T."/>
            <person name="Yoshinaga Y."/>
            <person name="Martin F.M."/>
            <person name="Grigoriev I.V."/>
            <person name="Hibbett D.S."/>
        </authorList>
    </citation>
    <scope>NUCLEOTIDE SEQUENCE [LARGE SCALE GENOMIC DNA]</scope>
    <source>
        <strain evidence="3 4">HHB14362 ss-1</strain>
    </source>
</reference>
<keyword evidence="1" id="KW-0175">Coiled coil</keyword>
<feature type="coiled-coil region" evidence="1">
    <location>
        <begin position="56"/>
        <end position="83"/>
    </location>
</feature>
<dbReference type="OrthoDB" id="3139566at2759"/>
<feature type="domain" description="F-box" evidence="2">
    <location>
        <begin position="96"/>
        <end position="147"/>
    </location>
</feature>
<dbReference type="PANTHER" id="PTHR38926">
    <property type="entry name" value="F-BOX DOMAIN CONTAINING PROTEIN, EXPRESSED"/>
    <property type="match status" value="1"/>
</dbReference>
<dbReference type="STRING" id="1314782.A0A165QG09"/>
<dbReference type="InterPro" id="IPR032675">
    <property type="entry name" value="LRR_dom_sf"/>
</dbReference>
<dbReference type="Gene3D" id="1.20.1280.50">
    <property type="match status" value="1"/>
</dbReference>
<evidence type="ECO:0000313" key="3">
    <source>
        <dbReference type="EMBL" id="KZT22385.1"/>
    </source>
</evidence>
<proteinExistence type="predicted"/>
<sequence>MMAQAMYDSLSLAEKAEFDEGTTQPAMLYLLDSNDAPSEGQRRVLVSSLSTVIREQAGAEEEVLVLEEQLEEARSRRDALSKLADKHHGALSLLRTIPPELLSQIFVHCLPPDDHYPSSRTPPLTISQVCCAWRAIALRTPRLWSTVGFILSEVSRDEIWTSLMKLWLARAGACPLGLTYTCPGIDARECTKYLVQNLSRCRRLELHLSTVVLTTDIPSVDLPLLDSLIIYANYPHHYWDQDIDAFNLSPMLRSFSLVWDNKTQRSSGSRYPIVHFVLPYSRLTELELTGLYYVASILKVLENCETLETCTIKDCETHPLLEDLESLPDVCLPSLHTFDLGAVDSTIILLRMLTLPSLRHLHVGSNGELTSPPVIALLSRSRCQLETLKLSFYKRFFRRSADFLEFARSMPSLTTLHLCCNRPDRIQFWDDATLETLTYKPAKNNSSPCLLPNLRDLNIKVRGPDDANVSAEIRLELESQPSSDVAEAFLRSRSKHWVANSGHAYATLERGYVGVYLPGGDWRFWSLSESGEVVTGHPDQANWKEYQSDSDDDA</sequence>
<name>A0A165QG09_9AGAM</name>
<accession>A0A165QG09</accession>
<dbReference type="PANTHER" id="PTHR38926:SF5">
    <property type="entry name" value="F-BOX AND LEUCINE-RICH REPEAT PROTEIN 6"/>
    <property type="match status" value="1"/>
</dbReference>
<dbReference type="AlphaFoldDB" id="A0A165QG09"/>
<evidence type="ECO:0000256" key="1">
    <source>
        <dbReference type="SAM" id="Coils"/>
    </source>
</evidence>
<evidence type="ECO:0000313" key="4">
    <source>
        <dbReference type="Proteomes" id="UP000076761"/>
    </source>
</evidence>
<gene>
    <name evidence="3" type="ORF">NEOLEDRAFT_658220</name>
</gene>
<dbReference type="InterPro" id="IPR001810">
    <property type="entry name" value="F-box_dom"/>
</dbReference>
<organism evidence="3 4">
    <name type="scientific">Neolentinus lepideus HHB14362 ss-1</name>
    <dbReference type="NCBI Taxonomy" id="1314782"/>
    <lineage>
        <taxon>Eukaryota</taxon>
        <taxon>Fungi</taxon>
        <taxon>Dikarya</taxon>
        <taxon>Basidiomycota</taxon>
        <taxon>Agaricomycotina</taxon>
        <taxon>Agaricomycetes</taxon>
        <taxon>Gloeophyllales</taxon>
        <taxon>Gloeophyllaceae</taxon>
        <taxon>Neolentinus</taxon>
    </lineage>
</organism>
<keyword evidence="4" id="KW-1185">Reference proteome</keyword>
<dbReference type="EMBL" id="KV425596">
    <property type="protein sequence ID" value="KZT22385.1"/>
    <property type="molecule type" value="Genomic_DNA"/>
</dbReference>
<protein>
    <recommendedName>
        <fullName evidence="2">F-box domain-containing protein</fullName>
    </recommendedName>
</protein>
<dbReference type="InParanoid" id="A0A165QG09"/>
<dbReference type="Gene3D" id="3.80.10.10">
    <property type="entry name" value="Ribonuclease Inhibitor"/>
    <property type="match status" value="1"/>
</dbReference>